<feature type="domain" description="FHA" evidence="10">
    <location>
        <begin position="34"/>
        <end position="94"/>
    </location>
</feature>
<evidence type="ECO:0000256" key="5">
    <source>
        <dbReference type="ARBA" id="ARBA00022840"/>
    </source>
</evidence>
<evidence type="ECO:0000256" key="7">
    <source>
        <dbReference type="ARBA" id="ARBA00023136"/>
    </source>
</evidence>
<dbReference type="InterPro" id="IPR003439">
    <property type="entry name" value="ABC_transporter-like_ATP-bd"/>
</dbReference>
<keyword evidence="5 12" id="KW-0067">ATP-binding</keyword>
<feature type="transmembrane region" description="Helical" evidence="9">
    <location>
        <begin position="723"/>
        <end position="747"/>
    </location>
</feature>
<dbReference type="PANTHER" id="PTHR48041:SF139">
    <property type="entry name" value="PROTEIN SCARLET"/>
    <property type="match status" value="1"/>
</dbReference>
<dbReference type="PROSITE" id="PS50893">
    <property type="entry name" value="ABC_TRANSPORTER_2"/>
    <property type="match status" value="1"/>
</dbReference>
<dbReference type="Pfam" id="PF00498">
    <property type="entry name" value="FHA"/>
    <property type="match status" value="2"/>
</dbReference>
<evidence type="ECO:0000256" key="4">
    <source>
        <dbReference type="ARBA" id="ARBA00022741"/>
    </source>
</evidence>
<organism evidence="12 13">
    <name type="scientific">Phormidium yuhuli AB48</name>
    <dbReference type="NCBI Taxonomy" id="2940671"/>
    <lineage>
        <taxon>Bacteria</taxon>
        <taxon>Bacillati</taxon>
        <taxon>Cyanobacteriota</taxon>
        <taxon>Cyanophyceae</taxon>
        <taxon>Oscillatoriophycideae</taxon>
        <taxon>Oscillatoriales</taxon>
        <taxon>Oscillatoriaceae</taxon>
        <taxon>Phormidium</taxon>
        <taxon>Phormidium yuhuli</taxon>
    </lineage>
</organism>
<feature type="domain" description="FHA" evidence="10">
    <location>
        <begin position="147"/>
        <end position="194"/>
    </location>
</feature>
<dbReference type="Pfam" id="PF01061">
    <property type="entry name" value="ABC2_membrane"/>
    <property type="match status" value="1"/>
</dbReference>
<proteinExistence type="predicted"/>
<dbReference type="GO" id="GO:0005524">
    <property type="term" value="F:ATP binding"/>
    <property type="evidence" value="ECO:0007669"/>
    <property type="project" value="UniProtKB-KW"/>
</dbReference>
<dbReference type="SMART" id="SM00240">
    <property type="entry name" value="FHA"/>
    <property type="match status" value="2"/>
</dbReference>
<feature type="transmembrane region" description="Helical" evidence="9">
    <location>
        <begin position="601"/>
        <end position="621"/>
    </location>
</feature>
<evidence type="ECO:0000259" key="10">
    <source>
        <dbReference type="PROSITE" id="PS50006"/>
    </source>
</evidence>
<reference evidence="12" key="1">
    <citation type="submission" date="2022-06" db="EMBL/GenBank/DDBJ databases">
        <title>Genome sequence of Phormidium yuhuli AB48 isolated from an industrial photobioreactor environment.</title>
        <authorList>
            <person name="Qiu Y."/>
            <person name="Noonan A.J.C."/>
            <person name="Dofher K."/>
            <person name="Koch M."/>
            <person name="Kieft B."/>
            <person name="Lin X."/>
            <person name="Ziels R.M."/>
            <person name="Hallam S.J."/>
        </authorList>
    </citation>
    <scope>NUCLEOTIDE SEQUENCE</scope>
    <source>
        <strain evidence="12">AB48</strain>
    </source>
</reference>
<evidence type="ECO:0000256" key="6">
    <source>
        <dbReference type="ARBA" id="ARBA00022989"/>
    </source>
</evidence>
<dbReference type="SMART" id="SM00382">
    <property type="entry name" value="AAA"/>
    <property type="match status" value="1"/>
</dbReference>
<dbReference type="CDD" id="cd00060">
    <property type="entry name" value="FHA"/>
    <property type="match status" value="2"/>
</dbReference>
<evidence type="ECO:0000256" key="3">
    <source>
        <dbReference type="ARBA" id="ARBA00022692"/>
    </source>
</evidence>
<feature type="transmembrane region" description="Helical" evidence="9">
    <location>
        <begin position="641"/>
        <end position="665"/>
    </location>
</feature>
<dbReference type="Gene3D" id="2.60.200.20">
    <property type="match status" value="2"/>
</dbReference>
<dbReference type="InterPro" id="IPR000253">
    <property type="entry name" value="FHA_dom"/>
</dbReference>
<dbReference type="Pfam" id="PF00005">
    <property type="entry name" value="ABC_tran"/>
    <property type="match status" value="1"/>
</dbReference>
<dbReference type="PANTHER" id="PTHR48041">
    <property type="entry name" value="ABC TRANSPORTER G FAMILY MEMBER 28"/>
    <property type="match status" value="1"/>
</dbReference>
<dbReference type="InterPro" id="IPR050352">
    <property type="entry name" value="ABCG_transporters"/>
</dbReference>
<feature type="compositionally biased region" description="Polar residues" evidence="8">
    <location>
        <begin position="549"/>
        <end position="565"/>
    </location>
</feature>
<dbReference type="RefSeq" id="WP_252661876.1">
    <property type="nucleotide sequence ID" value="NZ_CP098611.1"/>
</dbReference>
<evidence type="ECO:0000256" key="1">
    <source>
        <dbReference type="ARBA" id="ARBA00004141"/>
    </source>
</evidence>
<comment type="subcellular location">
    <subcellularLocation>
        <location evidence="1">Membrane</location>
        <topology evidence="1">Multi-pass membrane protein</topology>
    </subcellularLocation>
</comment>
<feature type="domain" description="ABC transporter" evidence="11">
    <location>
        <begin position="259"/>
        <end position="492"/>
    </location>
</feature>
<accession>A0ABY5AMR6</accession>
<evidence type="ECO:0000313" key="13">
    <source>
        <dbReference type="Proteomes" id="UP001056708"/>
    </source>
</evidence>
<dbReference type="Proteomes" id="UP001056708">
    <property type="component" value="Chromosome"/>
</dbReference>
<keyword evidence="13" id="KW-1185">Reference proteome</keyword>
<keyword evidence="2" id="KW-0813">Transport</keyword>
<dbReference type="InterPro" id="IPR017871">
    <property type="entry name" value="ABC_transporter-like_CS"/>
</dbReference>
<keyword evidence="7 9" id="KW-0472">Membrane</keyword>
<dbReference type="EMBL" id="CP098611">
    <property type="protein sequence ID" value="USR90115.1"/>
    <property type="molecule type" value="Genomic_DNA"/>
</dbReference>
<dbReference type="PROSITE" id="PS50006">
    <property type="entry name" value="FHA_DOMAIN"/>
    <property type="match status" value="2"/>
</dbReference>
<feature type="transmembrane region" description="Helical" evidence="9">
    <location>
        <begin position="759"/>
        <end position="781"/>
    </location>
</feature>
<dbReference type="SUPFAM" id="SSF49879">
    <property type="entry name" value="SMAD/FHA domain"/>
    <property type="match status" value="2"/>
</dbReference>
<dbReference type="InterPro" id="IPR013525">
    <property type="entry name" value="ABC2_TM"/>
</dbReference>
<dbReference type="Gene3D" id="3.40.50.300">
    <property type="entry name" value="P-loop containing nucleotide triphosphate hydrolases"/>
    <property type="match status" value="1"/>
</dbReference>
<evidence type="ECO:0000256" key="9">
    <source>
        <dbReference type="SAM" id="Phobius"/>
    </source>
</evidence>
<feature type="compositionally biased region" description="Low complexity" evidence="8">
    <location>
        <begin position="566"/>
        <end position="579"/>
    </location>
</feature>
<feature type="transmembrane region" description="Helical" evidence="9">
    <location>
        <begin position="834"/>
        <end position="855"/>
    </location>
</feature>
<name>A0ABY5AMR6_9CYAN</name>
<evidence type="ECO:0000259" key="11">
    <source>
        <dbReference type="PROSITE" id="PS50893"/>
    </source>
</evidence>
<dbReference type="SUPFAM" id="SSF52540">
    <property type="entry name" value="P-loop containing nucleoside triphosphate hydrolases"/>
    <property type="match status" value="1"/>
</dbReference>
<keyword evidence="3 9" id="KW-0812">Transmembrane</keyword>
<keyword evidence="6 9" id="KW-1133">Transmembrane helix</keyword>
<feature type="transmembrane region" description="Helical" evidence="9">
    <location>
        <begin position="689"/>
        <end position="711"/>
    </location>
</feature>
<dbReference type="InterPro" id="IPR008984">
    <property type="entry name" value="SMAD_FHA_dom_sf"/>
</dbReference>
<feature type="region of interest" description="Disordered" evidence="8">
    <location>
        <begin position="547"/>
        <end position="579"/>
    </location>
</feature>
<dbReference type="PROSITE" id="PS00211">
    <property type="entry name" value="ABC_TRANSPORTER_1"/>
    <property type="match status" value="1"/>
</dbReference>
<gene>
    <name evidence="12" type="ORF">NEA10_14850</name>
</gene>
<evidence type="ECO:0000313" key="12">
    <source>
        <dbReference type="EMBL" id="USR90115.1"/>
    </source>
</evidence>
<evidence type="ECO:0000256" key="2">
    <source>
        <dbReference type="ARBA" id="ARBA00022448"/>
    </source>
</evidence>
<evidence type="ECO:0000256" key="8">
    <source>
        <dbReference type="SAM" id="MobiDB-lite"/>
    </source>
</evidence>
<protein>
    <submittedName>
        <fullName evidence="12">ATP-binding cassette domain-containing protein</fullName>
    </submittedName>
</protein>
<sequence>MTSSKTTLVNQSPAYLEFNFQGKVKKFSLMGDRLTFGRAPEVDLTLEGDEWAAVSRLHGTLTREGDTYSIYDGVLQGQDHKFSRNGLLYGQRRVGTYQPHILQDGDELQIGQDPQNLVRLKYINPNAPRHQDTSTIAKSISLKHRSLEIGRDPALQGSNLYLEAPVISRRHAIIDNSGSGYVLYDKSTNGIFITRYGKVFKARNQESLQDGDLIRIGPYALILKGDELLLEGRGDGLRIDAIQLSRQVPRHPENFWEQIQVALGQKIPAKFSLLNNVSVPLEPGQLVALVGGSGAGKSTLLETLLGIRPVDYGNIYLNSDDLRHNFNIYRTQIGYVPQQDIVHRNLSVTQVLTFAAQLRLPPDTDEGAIAQIVQKTLKTVALSDRSNSLVSKLSGGQLKRVSIAVELLANPKLFFLDEPTSGLDPGLDKKVMELLRDLAKEENRTVALVTHATANITLCDRVAFMGRGGNLCYFGDPEQAIPFFNDFVKSQGHHYELDGFAEIYIELDKPPEENQGIKPEAYCQRCAEFFRNHPSYQTYVERQLGPLNGSPSGITPQSPKTVSGKSSAPQNQSPQQATPSPWGQISVLLQRDIQLVFADKFNLALALLTAPIGIGLITFAIRDREPFILPTGPDPTLAPLALRVLFVFTCAAIWVGLSGSLQTIVRESAIYLRERLVNLGLVPYLGSKVLVLGGLALIQTLLMTAVILLGFQSPEPQLISWTMGVSVTTFLTLLTSGCLGLAVSCFVSNETQANTALPLLLLPQIIFSGVLFTMEGVAKFISWAMLSRWSVGAYGALVNVNEMVPEPQTYPDGTEIPQAFEISPVYDADWSNLGLNWAILGVHAGVYLAIALWQLKRKDTL</sequence>
<keyword evidence="4" id="KW-0547">Nucleotide-binding</keyword>
<dbReference type="InterPro" id="IPR003593">
    <property type="entry name" value="AAA+_ATPase"/>
</dbReference>
<dbReference type="InterPro" id="IPR027417">
    <property type="entry name" value="P-loop_NTPase"/>
</dbReference>